<dbReference type="InterPro" id="IPR036859">
    <property type="entry name" value="CAP-Gly_dom_sf"/>
</dbReference>
<comment type="subcellular location">
    <subcellularLocation>
        <location evidence="3">Cytoplasm</location>
        <location evidence="3">Cell cortex</location>
    </subcellularLocation>
    <subcellularLocation>
        <location evidence="1">Cytoplasm</location>
        <location evidence="1">Cytoskeleton</location>
        <location evidence="1">Microtubule organizing center</location>
        <location evidence="1">Centrosome</location>
        <location evidence="1">Centriole</location>
    </subcellularLocation>
    <subcellularLocation>
        <location evidence="2">Cytoplasm</location>
        <location evidence="2">Cytoskeleton</location>
        <location evidence="2">Spindle</location>
    </subcellularLocation>
</comment>
<accession>A0ABR0RVD1</accession>
<evidence type="ECO:0000256" key="3">
    <source>
        <dbReference type="ARBA" id="ARBA00004544"/>
    </source>
</evidence>
<keyword evidence="12" id="KW-0131">Cell cycle</keyword>
<dbReference type="EMBL" id="JAVHJV010000003">
    <property type="protein sequence ID" value="KAK5944556.1"/>
    <property type="molecule type" value="Genomic_DNA"/>
</dbReference>
<keyword evidence="11" id="KW-0206">Cytoskeleton</keyword>
<dbReference type="SUPFAM" id="SSF74924">
    <property type="entry name" value="Cap-Gly domain"/>
    <property type="match status" value="1"/>
</dbReference>
<feature type="compositionally biased region" description="Low complexity" evidence="14">
    <location>
        <begin position="125"/>
        <end position="141"/>
    </location>
</feature>
<sequence>MATSRLRVGQTVKATTDKETHQGILRYVGAIKDGPPGTFCGIELPDATGKNDGSVRGQRYFKCAPGHGLFVKETIVTPVAATKPAAKRASVVPSTASSSRASTINPVSKRASTASISRPSNVRQSISSLPPKKTPSSRPSSQIVPREVAPLRPKRASIQSVPRTTSPEKPIEEEPVDEHEEDVEEQEVADGEDKDNDEAEVDLMAAEPPMPPPSERPRRPTASRDSIKEQASVAAQTSREVESLKVKLRAMEKKRIEDRDKIKQVETFQSENERLSNIVKTLQTKLRTTTEERKDAQSRVQEMEQQLQSIESEKPAAQLESELELATIDKEMAEEKADALQHELDMLKAKFEELELETDILREENKELTSTMTEEERAGAGWIHLERERDRLRDALLLLRDNKQEVETELREEIEHLRDNLNATEEEAAKYLEAAEQLHRVEDTNAHLKEQLEAAENQEEVISNMMLERDRHLSQIENLRGTLSELEELAQTNEDLEQLYLDNEKGLLSRLDEQEAVIQERERKTTEQDRAIEDLEYTLNKFRSVVQGLQSDIDEARRTREISELQAHEMGSRSKAMMELNLRLQNNAAKSQTKAIEIEMVRAQAALRERHVEMLSLFLPESFDSERTPIAALLSFSMLKTKARIVANMLAERLRDRGHLSSGEETLTGYQVVEAMQRIYQTAGRFEQFMSACSPAEFSAFSNAGQEIEPVERAVTNWLEALKTDEFGPDSPDHLKRMQSILADMTEKLLSSGAETNATYLLAESQLTMSHTEVAASLLDWVAKAVKTKIGEPEDDDSDSLDFDRKVDQLSTRARTIKLACSKVAAELEKKRSKNICLDETTWPLFTSTEQHASTINEQIHQLCRVLISFLNEVDQDEELSYANLFETLTEEDDVFSDLLNDMKTLQDQVESLSTKALEQSSNLTFEPQPAPWTIRAKEIKAQRQMSSEVQEELTQASRRNHELSARISDKERAIEEMTIRAELAEKRVKDNKSKETQDKALKDDLDRLKLEKNELETQLSVLRTDLLGIQEENRKDKDQIAALQAAASEEAPNGTHVPSTPGMIDPAANAAMSAHIKALLAEIEALQATVRHLRWENRELSIPLSATKFRAASDAWLDPANLKTSKTKSRANKASRLQVEQNDQLDVLLDVSKSMNMRPVRLKDTWQKDDTWRSVKESTRWQVLRQKEEVESWEAVRDRAEGGFVVRVR</sequence>
<dbReference type="RefSeq" id="XP_064732646.1">
    <property type="nucleotide sequence ID" value="XM_064872266.1"/>
</dbReference>
<keyword evidence="5" id="KW-0963">Cytoplasm</keyword>
<evidence type="ECO:0000256" key="8">
    <source>
        <dbReference type="ARBA" id="ARBA00022776"/>
    </source>
</evidence>
<dbReference type="Pfam" id="PF12455">
    <property type="entry name" value="Dynactin"/>
    <property type="match status" value="1"/>
</dbReference>
<keyword evidence="17" id="KW-1185">Reference proteome</keyword>
<reference evidence="16 17" key="1">
    <citation type="journal article" date="2023" name="Res Sq">
        <title>Genomic and morphological characterization of Knufia obscura isolated from the Mars 2020 spacecraft assembly facility.</title>
        <authorList>
            <person name="Chander A.M."/>
            <person name="Teixeira M.M."/>
            <person name="Singh N.K."/>
            <person name="Williams M.P."/>
            <person name="Parker C.W."/>
            <person name="Leo P."/>
            <person name="Stajich J.E."/>
            <person name="Torok T."/>
            <person name="Tighe S."/>
            <person name="Mason C.E."/>
            <person name="Venkateswaran K."/>
        </authorList>
    </citation>
    <scope>NUCLEOTIDE SEQUENCE [LARGE SCALE GENOMIC DNA]</scope>
    <source>
        <strain evidence="16 17">CCFEE 5817</strain>
    </source>
</reference>
<evidence type="ECO:0000259" key="15">
    <source>
        <dbReference type="PROSITE" id="PS50245"/>
    </source>
</evidence>
<evidence type="ECO:0000256" key="9">
    <source>
        <dbReference type="ARBA" id="ARBA00023017"/>
    </source>
</evidence>
<feature type="coiled-coil region" evidence="13">
    <location>
        <begin position="1070"/>
        <end position="1097"/>
    </location>
</feature>
<keyword evidence="10 13" id="KW-0175">Coiled coil</keyword>
<evidence type="ECO:0000256" key="6">
    <source>
        <dbReference type="ARBA" id="ARBA00022618"/>
    </source>
</evidence>
<keyword evidence="7" id="KW-0493">Microtubule</keyword>
<feature type="domain" description="CAP-Gly" evidence="15">
    <location>
        <begin position="30"/>
        <end position="72"/>
    </location>
</feature>
<dbReference type="PROSITE" id="PS00845">
    <property type="entry name" value="CAP_GLY_1"/>
    <property type="match status" value="1"/>
</dbReference>
<comment type="caution">
    <text evidence="16">The sequence shown here is derived from an EMBL/GenBank/DDBJ whole genome shotgun (WGS) entry which is preliminary data.</text>
</comment>
<dbReference type="Gene3D" id="2.30.30.190">
    <property type="entry name" value="CAP Gly-rich-like domain"/>
    <property type="match status" value="1"/>
</dbReference>
<protein>
    <recommendedName>
        <fullName evidence="15">CAP-Gly domain-containing protein</fullName>
    </recommendedName>
</protein>
<dbReference type="Pfam" id="PF01302">
    <property type="entry name" value="CAP_GLY"/>
    <property type="match status" value="1"/>
</dbReference>
<feature type="compositionally biased region" description="Acidic residues" evidence="14">
    <location>
        <begin position="171"/>
        <end position="201"/>
    </location>
</feature>
<evidence type="ECO:0000256" key="10">
    <source>
        <dbReference type="ARBA" id="ARBA00023054"/>
    </source>
</evidence>
<name>A0ABR0RVD1_9EURO</name>
<evidence type="ECO:0000256" key="4">
    <source>
        <dbReference type="ARBA" id="ARBA00011010"/>
    </source>
</evidence>
<evidence type="ECO:0000256" key="13">
    <source>
        <dbReference type="SAM" id="Coils"/>
    </source>
</evidence>
<keyword evidence="8" id="KW-0498">Mitosis</keyword>
<dbReference type="PANTHER" id="PTHR18916:SF6">
    <property type="entry name" value="DYNACTIN SUBUNIT 1"/>
    <property type="match status" value="1"/>
</dbReference>
<dbReference type="GeneID" id="89997287"/>
<evidence type="ECO:0000256" key="5">
    <source>
        <dbReference type="ARBA" id="ARBA00022490"/>
    </source>
</evidence>
<dbReference type="InterPro" id="IPR000938">
    <property type="entry name" value="CAP-Gly_domain"/>
</dbReference>
<evidence type="ECO:0000256" key="11">
    <source>
        <dbReference type="ARBA" id="ARBA00023212"/>
    </source>
</evidence>
<evidence type="ECO:0000256" key="2">
    <source>
        <dbReference type="ARBA" id="ARBA00004186"/>
    </source>
</evidence>
<evidence type="ECO:0000256" key="14">
    <source>
        <dbReference type="SAM" id="MobiDB-lite"/>
    </source>
</evidence>
<evidence type="ECO:0000313" key="16">
    <source>
        <dbReference type="EMBL" id="KAK5944556.1"/>
    </source>
</evidence>
<feature type="compositionally biased region" description="Polar residues" evidence="14">
    <location>
        <begin position="92"/>
        <end position="124"/>
    </location>
</feature>
<evidence type="ECO:0000256" key="7">
    <source>
        <dbReference type="ARBA" id="ARBA00022701"/>
    </source>
</evidence>
<feature type="region of interest" description="Disordered" evidence="14">
    <location>
        <begin position="82"/>
        <end position="242"/>
    </location>
</feature>
<comment type="similarity">
    <text evidence="4">Belongs to the dynactin 150 kDa subunit family.</text>
</comment>
<keyword evidence="6" id="KW-0132">Cell division</keyword>
<feature type="coiled-coil region" evidence="13">
    <location>
        <begin position="940"/>
        <end position="1033"/>
    </location>
</feature>
<evidence type="ECO:0000256" key="12">
    <source>
        <dbReference type="ARBA" id="ARBA00023306"/>
    </source>
</evidence>
<dbReference type="PANTHER" id="PTHR18916">
    <property type="entry name" value="DYNACTIN 1-RELATED MICROTUBULE-BINDING"/>
    <property type="match status" value="1"/>
</dbReference>
<keyword evidence="9" id="KW-0243">Dynein</keyword>
<evidence type="ECO:0000256" key="1">
    <source>
        <dbReference type="ARBA" id="ARBA00004114"/>
    </source>
</evidence>
<dbReference type="SMART" id="SM01052">
    <property type="entry name" value="CAP_GLY"/>
    <property type="match status" value="1"/>
</dbReference>
<proteinExistence type="inferred from homology"/>
<feature type="coiled-coil region" evidence="13">
    <location>
        <begin position="539"/>
        <end position="566"/>
    </location>
</feature>
<organism evidence="16 17">
    <name type="scientific">Knufia obscura</name>
    <dbReference type="NCBI Taxonomy" id="1635080"/>
    <lineage>
        <taxon>Eukaryota</taxon>
        <taxon>Fungi</taxon>
        <taxon>Dikarya</taxon>
        <taxon>Ascomycota</taxon>
        <taxon>Pezizomycotina</taxon>
        <taxon>Eurotiomycetes</taxon>
        <taxon>Chaetothyriomycetidae</taxon>
        <taxon>Chaetothyriales</taxon>
        <taxon>Trichomeriaceae</taxon>
        <taxon>Knufia</taxon>
    </lineage>
</organism>
<dbReference type="Proteomes" id="UP001334248">
    <property type="component" value="Unassembled WGS sequence"/>
</dbReference>
<gene>
    <name evidence="16" type="ORF">PMZ80_003838</name>
</gene>
<dbReference type="InterPro" id="IPR022157">
    <property type="entry name" value="Dynactin"/>
</dbReference>
<dbReference type="PROSITE" id="PS50245">
    <property type="entry name" value="CAP_GLY_2"/>
    <property type="match status" value="1"/>
</dbReference>
<evidence type="ECO:0000313" key="17">
    <source>
        <dbReference type="Proteomes" id="UP001334248"/>
    </source>
</evidence>